<feature type="domain" description="Outer membrane protein beta-barrel" evidence="3">
    <location>
        <begin position="7"/>
        <end position="211"/>
    </location>
</feature>
<dbReference type="SUPFAM" id="SSF56925">
    <property type="entry name" value="OMPA-like"/>
    <property type="match status" value="1"/>
</dbReference>
<dbReference type="Proteomes" id="UP000321926">
    <property type="component" value="Unassembled WGS sequence"/>
</dbReference>
<dbReference type="OrthoDB" id="945117at2"/>
<sequence>MKKLWLLLLLAATGTTMAYAQTEQGNMVITGRIGGSLSSNEIEDKDYPDGFRRKSSSVSFRPSFGYFIQDRLEVGLSPQIYFSKSHEAYSGVDNIYRSRFIGFAPYIRKYVVLSDKLMAHGTVTASAGFNTSWTDNDSIRNPTKYKSTDLGISIFPGITYFATEKIGITATIGNLGYMRYMSKRREGVKSLVQQNFIADISFSSFTLGINYFIGR</sequence>
<dbReference type="EMBL" id="VRTY01000015">
    <property type="protein sequence ID" value="TXK49817.1"/>
    <property type="molecule type" value="Genomic_DNA"/>
</dbReference>
<comment type="caution">
    <text evidence="4">The sequence shown here is derived from an EMBL/GenBank/DDBJ whole genome shotgun (WGS) entry which is preliminary data.</text>
</comment>
<dbReference type="InterPro" id="IPR011250">
    <property type="entry name" value="OMP/PagP_B-barrel"/>
</dbReference>
<proteinExistence type="predicted"/>
<protein>
    <submittedName>
        <fullName evidence="4">Outer membrane beta-barrel protein</fullName>
    </submittedName>
</protein>
<dbReference type="Pfam" id="PF13505">
    <property type="entry name" value="OMP_b-brl"/>
    <property type="match status" value="1"/>
</dbReference>
<name>A0A5C8KAV4_9BACT</name>
<feature type="chain" id="PRO_5022855817" evidence="2">
    <location>
        <begin position="21"/>
        <end position="215"/>
    </location>
</feature>
<feature type="signal peptide" evidence="2">
    <location>
        <begin position="1"/>
        <end position="20"/>
    </location>
</feature>
<evidence type="ECO:0000256" key="1">
    <source>
        <dbReference type="ARBA" id="ARBA00022729"/>
    </source>
</evidence>
<evidence type="ECO:0000313" key="5">
    <source>
        <dbReference type="Proteomes" id="UP000321926"/>
    </source>
</evidence>
<reference evidence="4 5" key="1">
    <citation type="submission" date="2019-08" db="EMBL/GenBank/DDBJ databases">
        <authorList>
            <person name="Shi S."/>
        </authorList>
    </citation>
    <scope>NUCLEOTIDE SEQUENCE [LARGE SCALE GENOMIC DNA]</scope>
    <source>
        <strain evidence="4 5">GY10130</strain>
    </source>
</reference>
<gene>
    <name evidence="4" type="ORF">FVR03_05705</name>
</gene>
<dbReference type="AlphaFoldDB" id="A0A5C8KAV4"/>
<evidence type="ECO:0000313" key="4">
    <source>
        <dbReference type="EMBL" id="TXK49817.1"/>
    </source>
</evidence>
<organism evidence="4 5">
    <name type="scientific">Pontibacter qinzhouensis</name>
    <dbReference type="NCBI Taxonomy" id="2603253"/>
    <lineage>
        <taxon>Bacteria</taxon>
        <taxon>Pseudomonadati</taxon>
        <taxon>Bacteroidota</taxon>
        <taxon>Cytophagia</taxon>
        <taxon>Cytophagales</taxon>
        <taxon>Hymenobacteraceae</taxon>
        <taxon>Pontibacter</taxon>
    </lineage>
</organism>
<keyword evidence="1 2" id="KW-0732">Signal</keyword>
<evidence type="ECO:0000259" key="3">
    <source>
        <dbReference type="Pfam" id="PF13505"/>
    </source>
</evidence>
<keyword evidence="5" id="KW-1185">Reference proteome</keyword>
<accession>A0A5C8KAV4</accession>
<evidence type="ECO:0000256" key="2">
    <source>
        <dbReference type="SAM" id="SignalP"/>
    </source>
</evidence>
<dbReference type="RefSeq" id="WP_147920774.1">
    <property type="nucleotide sequence ID" value="NZ_VRTY01000015.1"/>
</dbReference>
<dbReference type="InterPro" id="IPR027385">
    <property type="entry name" value="Beta-barrel_OMP"/>
</dbReference>